<dbReference type="InterPro" id="IPR018490">
    <property type="entry name" value="cNMP-bd_dom_sf"/>
</dbReference>
<dbReference type="GO" id="GO:0005829">
    <property type="term" value="C:cytosol"/>
    <property type="evidence" value="ECO:0007669"/>
    <property type="project" value="TreeGrafter"/>
</dbReference>
<dbReference type="SUPFAM" id="SSF46785">
    <property type="entry name" value="Winged helix' DNA-binding domain"/>
    <property type="match status" value="1"/>
</dbReference>
<dbReference type="Gene3D" id="2.60.120.10">
    <property type="entry name" value="Jelly Rolls"/>
    <property type="match status" value="1"/>
</dbReference>
<dbReference type="Proteomes" id="UP000067698">
    <property type="component" value="Chromosome"/>
</dbReference>
<evidence type="ECO:0000256" key="1">
    <source>
        <dbReference type="ARBA" id="ARBA00023015"/>
    </source>
</evidence>
<protein>
    <submittedName>
        <fullName evidence="6">Crp/Fnr family transcriptional regulator</fullName>
    </submittedName>
</protein>
<keyword evidence="2" id="KW-0238">DNA-binding</keyword>
<dbReference type="AlphaFoldDB" id="A0A7M1KUK8"/>
<organism evidence="6 9">
    <name type="scientific">Aerococcus urinaeequi</name>
    <dbReference type="NCBI Taxonomy" id="51665"/>
    <lineage>
        <taxon>Bacteria</taxon>
        <taxon>Bacillati</taxon>
        <taxon>Bacillota</taxon>
        <taxon>Bacilli</taxon>
        <taxon>Lactobacillales</taxon>
        <taxon>Aerococcaceae</taxon>
        <taxon>Aerococcus</taxon>
    </lineage>
</organism>
<dbReference type="Pfam" id="PF00027">
    <property type="entry name" value="cNMP_binding"/>
    <property type="match status" value="1"/>
</dbReference>
<gene>
    <name evidence="5" type="ORF">AWM74_09150</name>
    <name evidence="6" type="ORF">IMX20_04830</name>
    <name evidence="7" type="ORF">OZ415_05070</name>
</gene>
<dbReference type="Proteomes" id="UP001164714">
    <property type="component" value="Chromosome"/>
</dbReference>
<evidence type="ECO:0000313" key="7">
    <source>
        <dbReference type="EMBL" id="WAT25435.1"/>
    </source>
</evidence>
<evidence type="ECO:0000259" key="4">
    <source>
        <dbReference type="PROSITE" id="PS50042"/>
    </source>
</evidence>
<dbReference type="GeneID" id="92867729"/>
<dbReference type="InterPro" id="IPR012318">
    <property type="entry name" value="HTH_CRP"/>
</dbReference>
<dbReference type="InterPro" id="IPR050397">
    <property type="entry name" value="Env_Response_Regulators"/>
</dbReference>
<keyword evidence="1" id="KW-0805">Transcription regulation</keyword>
<dbReference type="InterPro" id="IPR036388">
    <property type="entry name" value="WH-like_DNA-bd_sf"/>
</dbReference>
<dbReference type="Proteomes" id="UP000595091">
    <property type="component" value="Chromosome"/>
</dbReference>
<dbReference type="EMBL" id="CP063065">
    <property type="protein sequence ID" value="QOQ79997.1"/>
    <property type="molecule type" value="Genomic_DNA"/>
</dbReference>
<evidence type="ECO:0000313" key="8">
    <source>
        <dbReference type="Proteomes" id="UP000067698"/>
    </source>
</evidence>
<evidence type="ECO:0000313" key="5">
    <source>
        <dbReference type="EMBL" id="AMB98369.1"/>
    </source>
</evidence>
<dbReference type="InterPro" id="IPR014710">
    <property type="entry name" value="RmlC-like_jellyroll"/>
</dbReference>
<evidence type="ECO:0000256" key="3">
    <source>
        <dbReference type="ARBA" id="ARBA00023163"/>
    </source>
</evidence>
<proteinExistence type="predicted"/>
<feature type="domain" description="Cyclic nucleotide-binding" evidence="4">
    <location>
        <begin position="15"/>
        <end position="134"/>
    </location>
</feature>
<dbReference type="Pfam" id="PF13545">
    <property type="entry name" value="HTH_Crp_2"/>
    <property type="match status" value="1"/>
</dbReference>
<dbReference type="GO" id="GO:0003677">
    <property type="term" value="F:DNA binding"/>
    <property type="evidence" value="ECO:0007669"/>
    <property type="project" value="UniProtKB-KW"/>
</dbReference>
<keyword evidence="3" id="KW-0804">Transcription</keyword>
<reference evidence="8" key="2">
    <citation type="submission" date="2016-01" db="EMBL/GenBank/DDBJ databases">
        <title>Six Aerococcus type strain genome sequencing and assembly using PacBio and Illumina Hiseq.</title>
        <authorList>
            <person name="Carkaci D."/>
            <person name="Dargis R."/>
            <person name="Nielsen X.C."/>
            <person name="Skovgaard O."/>
            <person name="Fuursted K."/>
            <person name="Christensen J.J."/>
        </authorList>
    </citation>
    <scope>NUCLEOTIDE SEQUENCE [LARGE SCALE GENOMIC DNA]</scope>
    <source>
        <strain evidence="8">CCUG28094</strain>
    </source>
</reference>
<evidence type="ECO:0000313" key="6">
    <source>
        <dbReference type="EMBL" id="QOQ79997.1"/>
    </source>
</evidence>
<sequence>MLAQDKINDLRQFDLFKELDCQTLEQIVPYFTKRLYKRNEVVYATNTEARYFLFVLTGKVKIFRLSELGNEQIIRMIAPMEFTGELALFEGIRKAHAVAMVKSEIYLIENQQFKQLLVDYPQLSLKMIEALSQRLHASEEQSMLLSTCTAKDRLFNFICKEAELVNGHRIFYHEETKRFLAGFLGMSSETLSRSLHQLADEGKIKEQHNHQIEVFC</sequence>
<name>A0A7M1KUK8_9LACT</name>
<evidence type="ECO:0000313" key="9">
    <source>
        <dbReference type="Proteomes" id="UP000595091"/>
    </source>
</evidence>
<dbReference type="SMART" id="SM00100">
    <property type="entry name" value="cNMP"/>
    <property type="match status" value="1"/>
</dbReference>
<dbReference type="PROSITE" id="PS50042">
    <property type="entry name" value="CNMP_BINDING_3"/>
    <property type="match status" value="1"/>
</dbReference>
<reference evidence="7" key="4">
    <citation type="submission" date="2022-12" db="EMBL/GenBank/DDBJ databases">
        <title>Whole genome sequence analysis of a duck derived balloon bacteium Aerococcus urinaeequi henan2020.</title>
        <authorList>
            <person name="Zhang H."/>
            <person name="Qiao H.X."/>
            <person name="Bian C.Z."/>
            <person name="Shu J.C."/>
        </authorList>
    </citation>
    <scope>NUCLEOTIDE SEQUENCE</scope>
    <source>
        <strain evidence="7">2020-HN-1</strain>
    </source>
</reference>
<dbReference type="SUPFAM" id="SSF51206">
    <property type="entry name" value="cAMP-binding domain-like"/>
    <property type="match status" value="1"/>
</dbReference>
<dbReference type="InterPro" id="IPR036390">
    <property type="entry name" value="WH_DNA-bd_sf"/>
</dbReference>
<accession>A0A7M1KUK8</accession>
<dbReference type="GO" id="GO:0003700">
    <property type="term" value="F:DNA-binding transcription factor activity"/>
    <property type="evidence" value="ECO:0007669"/>
    <property type="project" value="TreeGrafter"/>
</dbReference>
<dbReference type="Gene3D" id="1.10.10.10">
    <property type="entry name" value="Winged helix-like DNA-binding domain superfamily/Winged helix DNA-binding domain"/>
    <property type="match status" value="1"/>
</dbReference>
<reference evidence="6 9" key="3">
    <citation type="submission" date="2020-10" db="EMBL/GenBank/DDBJ databases">
        <title>Plasmid carrying two tetracycline resistance determinant.</title>
        <authorList>
            <person name="Yang Q."/>
        </authorList>
    </citation>
    <scope>NUCLEOTIDE SEQUENCE [LARGE SCALE GENOMIC DNA]</scope>
    <source>
        <strain evidence="6 9">T43</strain>
    </source>
</reference>
<dbReference type="EMBL" id="CP114063">
    <property type="protein sequence ID" value="WAT25435.1"/>
    <property type="molecule type" value="Genomic_DNA"/>
</dbReference>
<dbReference type="RefSeq" id="WP_026466055.1">
    <property type="nucleotide sequence ID" value="NZ_CP014162.1"/>
</dbReference>
<dbReference type="CDD" id="cd00038">
    <property type="entry name" value="CAP_ED"/>
    <property type="match status" value="1"/>
</dbReference>
<dbReference type="PANTHER" id="PTHR24567:SF26">
    <property type="entry name" value="REGULATORY PROTEIN YEIL"/>
    <property type="match status" value="1"/>
</dbReference>
<reference evidence="5 8" key="1">
    <citation type="journal article" date="2016" name="Genome Announc.">
        <title>Complete Genome Sequences of Aerococcus christensenii CCUG 28831T, Aerococcus sanguinicola CCUG 43001T, Aerococcus urinae CCUG 36881T, Aerococcus urinaeequi CCUG 28094T, Aerococcus urinaehominis CCUG 42038 BT, and Aerococcus viridans CCUG 4311T.</title>
        <authorList>
            <person name="Carkaci D."/>
            <person name="Dargis R."/>
            <person name="Nielsen X.C."/>
            <person name="Skovgaard O."/>
            <person name="Fuursted K."/>
            <person name="Christensen J.J."/>
        </authorList>
    </citation>
    <scope>NUCLEOTIDE SEQUENCE [LARGE SCALE GENOMIC DNA]</scope>
    <source>
        <strain evidence="5 8">CCUG28094</strain>
    </source>
</reference>
<dbReference type="PANTHER" id="PTHR24567">
    <property type="entry name" value="CRP FAMILY TRANSCRIPTIONAL REGULATORY PROTEIN"/>
    <property type="match status" value="1"/>
</dbReference>
<evidence type="ECO:0000256" key="2">
    <source>
        <dbReference type="ARBA" id="ARBA00023125"/>
    </source>
</evidence>
<dbReference type="InterPro" id="IPR000595">
    <property type="entry name" value="cNMP-bd_dom"/>
</dbReference>
<dbReference type="EMBL" id="CP014162">
    <property type="protein sequence ID" value="AMB98369.1"/>
    <property type="molecule type" value="Genomic_DNA"/>
</dbReference>